<dbReference type="GO" id="GO:0060090">
    <property type="term" value="F:molecular adaptor activity"/>
    <property type="evidence" value="ECO:0007669"/>
    <property type="project" value="TreeGrafter"/>
</dbReference>
<dbReference type="InterPro" id="IPR032374">
    <property type="entry name" value="SGTA_dimer"/>
</dbReference>
<dbReference type="SMART" id="SM00028">
    <property type="entry name" value="TPR"/>
    <property type="match status" value="3"/>
</dbReference>
<evidence type="ECO:0000256" key="4">
    <source>
        <dbReference type="PROSITE-ProRule" id="PRU00339"/>
    </source>
</evidence>
<dbReference type="InterPro" id="IPR011990">
    <property type="entry name" value="TPR-like_helical_dom_sf"/>
</dbReference>
<dbReference type="InterPro" id="IPR013105">
    <property type="entry name" value="TPR_2"/>
</dbReference>
<feature type="domain" description="SGTA homodimerisation" evidence="5">
    <location>
        <begin position="32"/>
        <end position="90"/>
    </location>
</feature>
<feature type="repeat" description="TPR" evidence="4">
    <location>
        <begin position="150"/>
        <end position="183"/>
    </location>
</feature>
<gene>
    <name evidence="6" type="ORF">chiPu_0017477</name>
</gene>
<sequence>MEASAQFQLRLAAAVRLRSQPAGQVVTMSELKHLAYAIIDFLREQTKSQAWTSDERESLEVAMQCLENVFKISSQDIDLAVSPPLMEIFSAAITKKKLIWNTPSDFTPSAQDVIRAEQLKNEGNNYIKEENYRAAVDSYTQAIELDPNSAVYFCNRAAAQSKLNNYTAAIEDCKRAIAIDPDYSKAYGRMGLALTSLNKHSEAITYYKKAVELDPENGTFKSNLRVAEQKIGEASSPTGAGLGFDLASLLNNPSFVSMAASLMQNPQLQQLMSGMMSNAISGPAAGVGGLTDMGSLIQAGQQFAQQMQEENPELIEQLRNQIRTRSFSGSNEDHS</sequence>
<dbReference type="AlphaFoldDB" id="A0A401RGA2"/>
<dbReference type="PANTHER" id="PTHR45831:SF1">
    <property type="entry name" value="SMALL GLUTAMINE-RICH TETRATRICOPEPTIDE REPEAT-CONTAINING PROTEIN BETA"/>
    <property type="match status" value="1"/>
</dbReference>
<dbReference type="GO" id="GO:0016020">
    <property type="term" value="C:membrane"/>
    <property type="evidence" value="ECO:0007669"/>
    <property type="project" value="TreeGrafter"/>
</dbReference>
<dbReference type="InterPro" id="IPR019734">
    <property type="entry name" value="TPR_rpt"/>
</dbReference>
<dbReference type="SUPFAM" id="SSF48452">
    <property type="entry name" value="TPR-like"/>
    <property type="match status" value="1"/>
</dbReference>
<dbReference type="Pfam" id="PF07719">
    <property type="entry name" value="TPR_2"/>
    <property type="match status" value="1"/>
</dbReference>
<accession>A0A401RGA2</accession>
<dbReference type="GO" id="GO:0006620">
    <property type="term" value="P:post-translational protein targeting to endoplasmic reticulum membrane"/>
    <property type="evidence" value="ECO:0007669"/>
    <property type="project" value="TreeGrafter"/>
</dbReference>
<evidence type="ECO:0000313" key="7">
    <source>
        <dbReference type="Proteomes" id="UP000287033"/>
    </source>
</evidence>
<proteinExistence type="inferred from homology"/>
<dbReference type="Pfam" id="PF16546">
    <property type="entry name" value="SGTA_dimer"/>
    <property type="match status" value="1"/>
</dbReference>
<dbReference type="FunFam" id="1.25.40.10:FF:000103">
    <property type="entry name" value="small glutamine-rich tetratricopeptide repeat-containing protein beta"/>
    <property type="match status" value="1"/>
</dbReference>
<dbReference type="InterPro" id="IPR047150">
    <property type="entry name" value="SGT"/>
</dbReference>
<dbReference type="PROSITE" id="PS50293">
    <property type="entry name" value="TPR_REGION"/>
    <property type="match status" value="2"/>
</dbReference>
<evidence type="ECO:0000256" key="1">
    <source>
        <dbReference type="ARBA" id="ARBA00008175"/>
    </source>
</evidence>
<dbReference type="OMA" id="DMARNMM"/>
<reference evidence="6 7" key="1">
    <citation type="journal article" date="2018" name="Nat. Ecol. Evol.">
        <title>Shark genomes provide insights into elasmobranch evolution and the origin of vertebrates.</title>
        <authorList>
            <person name="Hara Y"/>
            <person name="Yamaguchi K"/>
            <person name="Onimaru K"/>
            <person name="Kadota M"/>
            <person name="Koyanagi M"/>
            <person name="Keeley SD"/>
            <person name="Tatsumi K"/>
            <person name="Tanaka K"/>
            <person name="Motone F"/>
            <person name="Kageyama Y"/>
            <person name="Nozu R"/>
            <person name="Adachi N"/>
            <person name="Nishimura O"/>
            <person name="Nakagawa R"/>
            <person name="Tanegashima C"/>
            <person name="Kiyatake I"/>
            <person name="Matsumoto R"/>
            <person name="Murakumo K"/>
            <person name="Nishida K"/>
            <person name="Terakita A"/>
            <person name="Kuratani S"/>
            <person name="Sato K"/>
            <person name="Hyodo S Kuraku.S."/>
        </authorList>
    </citation>
    <scope>NUCLEOTIDE SEQUENCE [LARGE SCALE GENOMIC DNA]</scope>
</reference>
<comment type="caution">
    <text evidence="6">The sequence shown here is derived from an EMBL/GenBank/DDBJ whole genome shotgun (WGS) entry which is preliminary data.</text>
</comment>
<dbReference type="STRING" id="137246.A0A401RGA2"/>
<dbReference type="OrthoDB" id="2335338at2759"/>
<feature type="repeat" description="TPR" evidence="4">
    <location>
        <begin position="184"/>
        <end position="217"/>
    </location>
</feature>
<protein>
    <recommendedName>
        <fullName evidence="5">SGTA homodimerisation domain-containing protein</fullName>
    </recommendedName>
</protein>
<keyword evidence="3 4" id="KW-0802">TPR repeat</keyword>
<dbReference type="GO" id="GO:0072380">
    <property type="term" value="C:TRC complex"/>
    <property type="evidence" value="ECO:0007669"/>
    <property type="project" value="TreeGrafter"/>
</dbReference>
<evidence type="ECO:0000313" key="6">
    <source>
        <dbReference type="EMBL" id="GCC17192.1"/>
    </source>
</evidence>
<keyword evidence="7" id="KW-1185">Reference proteome</keyword>
<evidence type="ECO:0000259" key="5">
    <source>
        <dbReference type="Pfam" id="PF16546"/>
    </source>
</evidence>
<dbReference type="Proteomes" id="UP000287033">
    <property type="component" value="Unassembled WGS sequence"/>
</dbReference>
<dbReference type="Pfam" id="PF00515">
    <property type="entry name" value="TPR_1"/>
    <property type="match status" value="2"/>
</dbReference>
<evidence type="ECO:0000256" key="3">
    <source>
        <dbReference type="ARBA" id="ARBA00022803"/>
    </source>
</evidence>
<dbReference type="PROSITE" id="PS50005">
    <property type="entry name" value="TPR"/>
    <property type="match status" value="3"/>
</dbReference>
<organism evidence="6 7">
    <name type="scientific">Chiloscyllium punctatum</name>
    <name type="common">Brownbanded bambooshark</name>
    <name type="synonym">Hemiscyllium punctatum</name>
    <dbReference type="NCBI Taxonomy" id="137246"/>
    <lineage>
        <taxon>Eukaryota</taxon>
        <taxon>Metazoa</taxon>
        <taxon>Chordata</taxon>
        <taxon>Craniata</taxon>
        <taxon>Vertebrata</taxon>
        <taxon>Chondrichthyes</taxon>
        <taxon>Elasmobranchii</taxon>
        <taxon>Galeomorphii</taxon>
        <taxon>Galeoidea</taxon>
        <taxon>Orectolobiformes</taxon>
        <taxon>Hemiscylliidae</taxon>
        <taxon>Chiloscyllium</taxon>
    </lineage>
</organism>
<dbReference type="Gene3D" id="1.25.40.10">
    <property type="entry name" value="Tetratricopeptide repeat domain"/>
    <property type="match status" value="1"/>
</dbReference>
<keyword evidence="2" id="KW-0677">Repeat</keyword>
<feature type="repeat" description="TPR" evidence="4">
    <location>
        <begin position="116"/>
        <end position="149"/>
    </location>
</feature>
<name>A0A401RGA2_CHIPU</name>
<dbReference type="EMBL" id="BEZZ01001296">
    <property type="protein sequence ID" value="GCC17192.1"/>
    <property type="molecule type" value="Genomic_DNA"/>
</dbReference>
<dbReference type="PANTHER" id="PTHR45831">
    <property type="entry name" value="LD24721P"/>
    <property type="match status" value="1"/>
</dbReference>
<comment type="similarity">
    <text evidence="1">Belongs to the SGT family.</text>
</comment>
<evidence type="ECO:0000256" key="2">
    <source>
        <dbReference type="ARBA" id="ARBA00022737"/>
    </source>
</evidence>
<dbReference type="Gene3D" id="1.20.5.420">
    <property type="entry name" value="Immunoglobulin FC, subunit C"/>
    <property type="match status" value="1"/>
</dbReference>